<evidence type="ECO:0000256" key="1">
    <source>
        <dbReference type="ARBA" id="ARBA00006798"/>
    </source>
</evidence>
<keyword evidence="12" id="KW-1185">Reference proteome</keyword>
<dbReference type="PROSITE" id="PS51509">
    <property type="entry name" value="PHOSPHAGEN_KINASE_N"/>
    <property type="match status" value="1"/>
</dbReference>
<dbReference type="PANTHER" id="PTHR11547">
    <property type="entry name" value="ARGININE OR CREATINE KINASE"/>
    <property type="match status" value="1"/>
</dbReference>
<dbReference type="InterPro" id="IPR022413">
    <property type="entry name" value="ATP-guanido_PTrfase_N"/>
</dbReference>
<dbReference type="FunFam" id="1.10.135.10:FF:000003">
    <property type="entry name" value="Three-domain arginine kinase"/>
    <property type="match status" value="1"/>
</dbReference>
<dbReference type="InParanoid" id="A0A077ZVV3"/>
<dbReference type="GO" id="GO:0046314">
    <property type="term" value="P:phosphocreatine biosynthetic process"/>
    <property type="evidence" value="ECO:0007669"/>
    <property type="project" value="InterPro"/>
</dbReference>
<evidence type="ECO:0000256" key="2">
    <source>
        <dbReference type="ARBA" id="ARBA00022679"/>
    </source>
</evidence>
<dbReference type="OrthoDB" id="430219at2759"/>
<evidence type="ECO:0000259" key="9">
    <source>
        <dbReference type="PROSITE" id="PS51509"/>
    </source>
</evidence>
<name>A0A077ZVV3_STYLE</name>
<protein>
    <submittedName>
        <fullName evidence="11">Arginine kinase</fullName>
    </submittedName>
</protein>
<dbReference type="InterPro" id="IPR014746">
    <property type="entry name" value="Gln_synth/guanido_kin_cat_dom"/>
</dbReference>
<dbReference type="PANTHER" id="PTHR11547:SF38">
    <property type="entry name" value="ARGININE KINASE 1-RELATED"/>
    <property type="match status" value="1"/>
</dbReference>
<feature type="region of interest" description="Disordered" evidence="8">
    <location>
        <begin position="425"/>
        <end position="460"/>
    </location>
</feature>
<evidence type="ECO:0000256" key="3">
    <source>
        <dbReference type="ARBA" id="ARBA00022741"/>
    </source>
</evidence>
<evidence type="ECO:0000256" key="7">
    <source>
        <dbReference type="PROSITE-ProRule" id="PRU00843"/>
    </source>
</evidence>
<dbReference type="PROSITE" id="PS51510">
    <property type="entry name" value="PHOSPHAGEN_KINASE_C"/>
    <property type="match status" value="1"/>
</dbReference>
<dbReference type="SUPFAM" id="SSF55931">
    <property type="entry name" value="Glutamine synthetase/guanido kinase"/>
    <property type="match status" value="1"/>
</dbReference>
<feature type="binding site" evidence="7">
    <location>
        <begin position="192"/>
        <end position="196"/>
    </location>
    <ligand>
        <name>ATP</name>
        <dbReference type="ChEBI" id="CHEBI:30616"/>
    </ligand>
</feature>
<evidence type="ECO:0000256" key="4">
    <source>
        <dbReference type="ARBA" id="ARBA00022777"/>
    </source>
</evidence>
<evidence type="ECO:0000256" key="6">
    <source>
        <dbReference type="PROSITE-ProRule" id="PRU00842"/>
    </source>
</evidence>
<comment type="similarity">
    <text evidence="1 6">Belongs to the ATP:guanido phosphotransferase family.</text>
</comment>
<dbReference type="Pfam" id="PF02807">
    <property type="entry name" value="ATP-gua_PtransN"/>
    <property type="match status" value="1"/>
</dbReference>
<dbReference type="GO" id="GO:0005615">
    <property type="term" value="C:extracellular space"/>
    <property type="evidence" value="ECO:0007669"/>
    <property type="project" value="TreeGrafter"/>
</dbReference>
<keyword evidence="2 7" id="KW-0808">Transferase</keyword>
<evidence type="ECO:0000256" key="5">
    <source>
        <dbReference type="ARBA" id="ARBA00022840"/>
    </source>
</evidence>
<evidence type="ECO:0000256" key="8">
    <source>
        <dbReference type="SAM" id="MobiDB-lite"/>
    </source>
</evidence>
<feature type="domain" description="Phosphagen kinase C-terminal" evidence="10">
    <location>
        <begin position="189"/>
        <end position="348"/>
    </location>
</feature>
<dbReference type="Pfam" id="PF00217">
    <property type="entry name" value="ATP-gua_Ptrans"/>
    <property type="match status" value="1"/>
</dbReference>
<reference evidence="11 12" key="1">
    <citation type="submission" date="2014-06" db="EMBL/GenBank/DDBJ databases">
        <authorList>
            <person name="Swart Estienne"/>
        </authorList>
    </citation>
    <scope>NUCLEOTIDE SEQUENCE [LARGE SCALE GENOMIC DNA]</scope>
    <source>
        <strain evidence="11 12">130c</strain>
    </source>
</reference>
<dbReference type="OMA" id="LEVDFIF"/>
<organism evidence="11 12">
    <name type="scientific">Stylonychia lemnae</name>
    <name type="common">Ciliate</name>
    <dbReference type="NCBI Taxonomy" id="5949"/>
    <lineage>
        <taxon>Eukaryota</taxon>
        <taxon>Sar</taxon>
        <taxon>Alveolata</taxon>
        <taxon>Ciliophora</taxon>
        <taxon>Intramacronucleata</taxon>
        <taxon>Spirotrichea</taxon>
        <taxon>Stichotrichia</taxon>
        <taxon>Sporadotrichida</taxon>
        <taxon>Oxytrichidae</taxon>
        <taxon>Stylonychinae</taxon>
        <taxon>Stylonychia</taxon>
    </lineage>
</organism>
<dbReference type="AlphaFoldDB" id="A0A077ZVV3"/>
<feature type="compositionally biased region" description="Basic and acidic residues" evidence="8">
    <location>
        <begin position="451"/>
        <end position="460"/>
    </location>
</feature>
<dbReference type="Gene3D" id="3.30.590.10">
    <property type="entry name" value="Glutamine synthetase/guanido kinase, catalytic domain"/>
    <property type="match status" value="1"/>
</dbReference>
<dbReference type="Proteomes" id="UP000039865">
    <property type="component" value="Unassembled WGS sequence"/>
</dbReference>
<feature type="domain" description="Phosphagen kinase N-terminal" evidence="9">
    <location>
        <begin position="75"/>
        <end position="158"/>
    </location>
</feature>
<proteinExistence type="inferred from homology"/>
<accession>A0A077ZVV3</accession>
<evidence type="ECO:0000313" key="12">
    <source>
        <dbReference type="Proteomes" id="UP000039865"/>
    </source>
</evidence>
<dbReference type="Gene3D" id="1.10.135.10">
    <property type="entry name" value="ATP:guanido phosphotransferase, N-terminal domain"/>
    <property type="match status" value="1"/>
</dbReference>
<dbReference type="EMBL" id="CCKQ01002289">
    <property type="protein sequence ID" value="CDW73380.1"/>
    <property type="molecule type" value="Genomic_DNA"/>
</dbReference>
<dbReference type="GO" id="GO:0005524">
    <property type="term" value="F:ATP binding"/>
    <property type="evidence" value="ECO:0007669"/>
    <property type="project" value="UniProtKB-UniRule"/>
</dbReference>
<evidence type="ECO:0000313" key="11">
    <source>
        <dbReference type="EMBL" id="CDW73380.1"/>
    </source>
</evidence>
<keyword evidence="5 7" id="KW-0067">ATP-binding</keyword>
<dbReference type="GO" id="GO:0004111">
    <property type="term" value="F:creatine kinase activity"/>
    <property type="evidence" value="ECO:0007669"/>
    <property type="project" value="InterPro"/>
</dbReference>
<dbReference type="InterPro" id="IPR036802">
    <property type="entry name" value="ATP-guanido_PTrfase_N_sf"/>
</dbReference>
<sequence length="460" mass="52940">MTEATKKGKMLSRAQEKAKSYIDEHQVEKTIAEMLNSLVHARDPKPIIFMIKYLANLVTEQELDEYGIKVSGPVPQRVPIITFPKFEEDCNSLLKKHLTREVWSNMKKKSTTKGGNIQMCVKSGVQMPNVDIGLLATDEEAYKQFNDLFGPVIKDLHPKFDNRYSYQFADLHMEAFNDKLIEMQDILEKIKHFKFSTRRNFKSTPFAPLMTKESKLQVERKVVEVLGELYGQYTQLARLDEKEKQWLTSQGISVERDKEHDAAGINDDWPTGRGVFIHDQKTFVVLVNFEDHIELVILPEKGAQKDTIKSGLQRMIKLMQTFEKLGYATDPYLGNLTVNPKNVGTAMKLEVDFIFDSKVDSHIDKEVHDEIFYGKNIEIINRLSDAKNADIRLRSEQTLGPQYNEIIQIMQFLESVQSLNSIDYKPSDKHKVQNDYMGEGGLAQDNANDQDEQHQQDEEV</sequence>
<gene>
    <name evidence="11" type="primary">Contig14829.g15798</name>
    <name evidence="11" type="ORF">STYLEM_2356</name>
</gene>
<keyword evidence="4 7" id="KW-0418">Kinase</keyword>
<dbReference type="InterPro" id="IPR000749">
    <property type="entry name" value="ATP-guanido_PTrfase"/>
</dbReference>
<comment type="caution">
    <text evidence="7">Lacks conserved residue(s) required for the propagation of feature annotation.</text>
</comment>
<evidence type="ECO:0000259" key="10">
    <source>
        <dbReference type="PROSITE" id="PS51510"/>
    </source>
</evidence>
<keyword evidence="3 7" id="KW-0547">Nucleotide-binding</keyword>
<dbReference type="SUPFAM" id="SSF48034">
    <property type="entry name" value="Guanido kinase N-terminal domain"/>
    <property type="match status" value="1"/>
</dbReference>
<dbReference type="InterPro" id="IPR022414">
    <property type="entry name" value="ATP-guanido_PTrfase_cat"/>
</dbReference>